<dbReference type="Gene3D" id="3.40.50.620">
    <property type="entry name" value="HUPs"/>
    <property type="match status" value="1"/>
</dbReference>
<dbReference type="InterPro" id="IPR014729">
    <property type="entry name" value="Rossmann-like_a/b/a_fold"/>
</dbReference>
<dbReference type="PROSITE" id="PS51278">
    <property type="entry name" value="GATASE_TYPE_2"/>
    <property type="match status" value="1"/>
</dbReference>
<evidence type="ECO:0000256" key="4">
    <source>
        <dbReference type="ARBA" id="ARBA00022741"/>
    </source>
</evidence>
<keyword evidence="5" id="KW-0067">ATP-binding</keyword>
<comment type="caution">
    <text evidence="8">The sequence shown here is derived from an EMBL/GenBank/DDBJ whole genome shotgun (WGS) entry which is preliminary data.</text>
</comment>
<reference evidence="9" key="1">
    <citation type="journal article" date="2019" name="Int. J. Syst. Evol. Microbiol.">
        <title>The Global Catalogue of Microorganisms (GCM) 10K type strain sequencing project: providing services to taxonomists for standard genome sequencing and annotation.</title>
        <authorList>
            <consortium name="The Broad Institute Genomics Platform"/>
            <consortium name="The Broad Institute Genome Sequencing Center for Infectious Disease"/>
            <person name="Wu L."/>
            <person name="Ma J."/>
        </authorList>
    </citation>
    <scope>NUCLEOTIDE SEQUENCE [LARGE SCALE GENOMIC DNA]</scope>
    <source>
        <strain evidence="9">KCTC 52344</strain>
    </source>
</reference>
<keyword evidence="9" id="KW-1185">Reference proteome</keyword>
<evidence type="ECO:0000313" key="9">
    <source>
        <dbReference type="Proteomes" id="UP001597510"/>
    </source>
</evidence>
<dbReference type="InterPro" id="IPR001962">
    <property type="entry name" value="Asn_synthase"/>
</dbReference>
<gene>
    <name evidence="8" type="ORF">ACFSR2_11480</name>
</gene>
<evidence type="ECO:0000256" key="1">
    <source>
        <dbReference type="ARBA" id="ARBA00005187"/>
    </source>
</evidence>
<feature type="domain" description="Glutamine amidotransferase type-2" evidence="7">
    <location>
        <begin position="2"/>
        <end position="214"/>
    </location>
</feature>
<dbReference type="RefSeq" id="WP_340240577.1">
    <property type="nucleotide sequence ID" value="NZ_JBBEWC010000022.1"/>
</dbReference>
<name>A0ABW5J660_9BACT</name>
<evidence type="ECO:0000256" key="6">
    <source>
        <dbReference type="ARBA" id="ARBA00048741"/>
    </source>
</evidence>
<sequence length="625" mass="72264">MSSIFGIVNGDEKADDNFLEAMYAPLQDFPHHKFDKKLVQEAAFGKMLNYGTPEDVYDAQPIYLSEPNIIFTAEGRIDNREELAKNLGLSMNDMRSDTFFMLQAYLKYGEETQHKLKGDWSFAAYHFNTKELFLARDTMGYTALYFYKTDRYFAFSSSIKSILALPDFKRELNEPFFVSNLTLWKVDEKMMSDETFFKNVFVLKGGYVLKIKDNELKTTKYWPPENIQETHYKNKEDYTDQMSELLYKSVNARLRSYKPVASMLSGGLDSSTVSYIAAELLKQQNKRLTTFSHVPLFKKELTNNALVNARVLDETPFMEAIVNASGNIDPFYLDSKDISPWQGSIQCADAINGFIHGASNTYWLTDIFKNAVQKGYGTLLTGEGGNGSTSFAGVDYLLPHSLKRFIKYPSAYIRRQVLKPMYVRFLKDYHDERSLKTYVSNSYLSTELFKKYSILEDVQKKHSGLLRQFSHVSENKNLFISLYHMRSSLGAAFGAYYGIEMRDPICDVDLLNYFLTIPNTVFFDDGFNNRMLVKRMMKNKLPDKVLFEKKKGLQSSDIFFRVEAAKEELFDEAAILANINWLKAYVDIDKIEKNLNTYFNDEKRQIEIQSLIKTMQASTFLRKSF</sequence>
<proteinExistence type="inferred from homology"/>
<organism evidence="8 9">
    <name type="scientific">Emticicia soli</name>
    <dbReference type="NCBI Taxonomy" id="2027878"/>
    <lineage>
        <taxon>Bacteria</taxon>
        <taxon>Pseudomonadati</taxon>
        <taxon>Bacteroidota</taxon>
        <taxon>Cytophagia</taxon>
        <taxon>Cytophagales</taxon>
        <taxon>Leadbetterellaceae</taxon>
        <taxon>Emticicia</taxon>
    </lineage>
</organism>
<dbReference type="SUPFAM" id="SSF56235">
    <property type="entry name" value="N-terminal nucleophile aminohydrolases (Ntn hydrolases)"/>
    <property type="match status" value="1"/>
</dbReference>
<dbReference type="InterPro" id="IPR029055">
    <property type="entry name" value="Ntn_hydrolases_N"/>
</dbReference>
<dbReference type="PIRSF" id="PIRSF001589">
    <property type="entry name" value="Asn_synthetase_glu-h"/>
    <property type="match status" value="1"/>
</dbReference>
<evidence type="ECO:0000256" key="5">
    <source>
        <dbReference type="ARBA" id="ARBA00022840"/>
    </source>
</evidence>
<dbReference type="InterPro" id="IPR017932">
    <property type="entry name" value="GATase_2_dom"/>
</dbReference>
<accession>A0ABW5J660</accession>
<dbReference type="Pfam" id="PF13537">
    <property type="entry name" value="GATase_7"/>
    <property type="match status" value="1"/>
</dbReference>
<dbReference type="InterPro" id="IPR006426">
    <property type="entry name" value="Asn_synth_AEB"/>
</dbReference>
<dbReference type="InterPro" id="IPR051786">
    <property type="entry name" value="ASN_synthetase/amidase"/>
</dbReference>
<dbReference type="Gene3D" id="3.60.20.10">
    <property type="entry name" value="Glutamine Phosphoribosylpyrophosphate, subunit 1, domain 1"/>
    <property type="match status" value="1"/>
</dbReference>
<dbReference type="EMBL" id="JBHULC010000010">
    <property type="protein sequence ID" value="MFD2521512.1"/>
    <property type="molecule type" value="Genomic_DNA"/>
</dbReference>
<dbReference type="EC" id="6.3.5.4" evidence="3"/>
<dbReference type="PANTHER" id="PTHR43284">
    <property type="entry name" value="ASPARAGINE SYNTHETASE (GLUTAMINE-HYDROLYZING)"/>
    <property type="match status" value="1"/>
</dbReference>
<protein>
    <recommendedName>
        <fullName evidence="3">asparagine synthase (glutamine-hydrolyzing)</fullName>
        <ecNumber evidence="3">6.3.5.4</ecNumber>
    </recommendedName>
</protein>
<comment type="similarity">
    <text evidence="2">Belongs to the asparagine synthetase family.</text>
</comment>
<keyword evidence="4" id="KW-0547">Nucleotide-binding</keyword>
<evidence type="ECO:0000259" key="7">
    <source>
        <dbReference type="PROSITE" id="PS51278"/>
    </source>
</evidence>
<dbReference type="PANTHER" id="PTHR43284:SF1">
    <property type="entry name" value="ASPARAGINE SYNTHETASE"/>
    <property type="match status" value="1"/>
</dbReference>
<evidence type="ECO:0000313" key="8">
    <source>
        <dbReference type="EMBL" id="MFD2521512.1"/>
    </source>
</evidence>
<evidence type="ECO:0000256" key="2">
    <source>
        <dbReference type="ARBA" id="ARBA00005752"/>
    </source>
</evidence>
<comment type="catalytic activity">
    <reaction evidence="6">
        <text>L-aspartate + L-glutamine + ATP + H2O = L-asparagine + L-glutamate + AMP + diphosphate + H(+)</text>
        <dbReference type="Rhea" id="RHEA:12228"/>
        <dbReference type="ChEBI" id="CHEBI:15377"/>
        <dbReference type="ChEBI" id="CHEBI:15378"/>
        <dbReference type="ChEBI" id="CHEBI:29985"/>
        <dbReference type="ChEBI" id="CHEBI:29991"/>
        <dbReference type="ChEBI" id="CHEBI:30616"/>
        <dbReference type="ChEBI" id="CHEBI:33019"/>
        <dbReference type="ChEBI" id="CHEBI:58048"/>
        <dbReference type="ChEBI" id="CHEBI:58359"/>
        <dbReference type="ChEBI" id="CHEBI:456215"/>
        <dbReference type="EC" id="6.3.5.4"/>
    </reaction>
</comment>
<dbReference type="SUPFAM" id="SSF52402">
    <property type="entry name" value="Adenine nucleotide alpha hydrolases-like"/>
    <property type="match status" value="1"/>
</dbReference>
<evidence type="ECO:0000256" key="3">
    <source>
        <dbReference type="ARBA" id="ARBA00012737"/>
    </source>
</evidence>
<dbReference type="Pfam" id="PF00733">
    <property type="entry name" value="Asn_synthase"/>
    <property type="match status" value="1"/>
</dbReference>
<dbReference type="Proteomes" id="UP001597510">
    <property type="component" value="Unassembled WGS sequence"/>
</dbReference>
<comment type="pathway">
    <text evidence="1">Amino-acid biosynthesis; L-asparagine biosynthesis; L-asparagine from L-aspartate (L-Gln route): step 1/1.</text>
</comment>